<dbReference type="OrthoDB" id="3647246at2759"/>
<dbReference type="Proteomes" id="UP000247810">
    <property type="component" value="Unassembled WGS sequence"/>
</dbReference>
<dbReference type="EMBL" id="KZ825835">
    <property type="protein sequence ID" value="PYH96626.1"/>
    <property type="molecule type" value="Genomic_DNA"/>
</dbReference>
<proteinExistence type="predicted"/>
<gene>
    <name evidence="1" type="ORF">BO71DRAFT_470718</name>
</gene>
<protein>
    <submittedName>
        <fullName evidence="1">Uncharacterized protein</fullName>
    </submittedName>
</protein>
<name>A0A319DGT3_9EURO</name>
<evidence type="ECO:0000313" key="1">
    <source>
        <dbReference type="EMBL" id="PYH96626.1"/>
    </source>
</evidence>
<sequence>MANPTNSLLQYARFHGIASDFINADPLKHVNESCGRGFDFFALPEDGLTALKDHFYHTQKIVEHGLHSEKLDIRREGARYLSSILRDTKANDIDEYWDKVLPAWGKHDNLKLEPPIFDPGNDNSLMPSKDPVRYSHENYSLHPPMDPPSDVCDANLSKYFTNTTNDIEKRITDEKLDCTKASLMCIQNARHVGNCTLDDLENLLETSLGIPRSFRR</sequence>
<dbReference type="VEuPathDB" id="FungiDB:BO71DRAFT_470718"/>
<reference evidence="1 2" key="1">
    <citation type="submission" date="2018-02" db="EMBL/GenBank/DDBJ databases">
        <title>The genomes of Aspergillus section Nigri reveals drivers in fungal speciation.</title>
        <authorList>
            <consortium name="DOE Joint Genome Institute"/>
            <person name="Vesth T.C."/>
            <person name="Nybo J."/>
            <person name="Theobald S."/>
            <person name="Brandl J."/>
            <person name="Frisvad J.C."/>
            <person name="Nielsen K.F."/>
            <person name="Lyhne E.K."/>
            <person name="Kogle M.E."/>
            <person name="Kuo A."/>
            <person name="Riley R."/>
            <person name="Clum A."/>
            <person name="Nolan M."/>
            <person name="Lipzen A."/>
            <person name="Salamov A."/>
            <person name="Henrissat B."/>
            <person name="Wiebenga A."/>
            <person name="De vries R.P."/>
            <person name="Grigoriev I.V."/>
            <person name="Mortensen U.H."/>
            <person name="Andersen M.R."/>
            <person name="Baker S.E."/>
        </authorList>
    </citation>
    <scope>NUCLEOTIDE SEQUENCE [LARGE SCALE GENOMIC DNA]</scope>
    <source>
        <strain evidence="1 2">CBS 707.79</strain>
    </source>
</reference>
<keyword evidence="2" id="KW-1185">Reference proteome</keyword>
<accession>A0A319DGT3</accession>
<dbReference type="AlphaFoldDB" id="A0A319DGT3"/>
<evidence type="ECO:0000313" key="2">
    <source>
        <dbReference type="Proteomes" id="UP000247810"/>
    </source>
</evidence>
<organism evidence="1 2">
    <name type="scientific">Aspergillus ellipticus CBS 707.79</name>
    <dbReference type="NCBI Taxonomy" id="1448320"/>
    <lineage>
        <taxon>Eukaryota</taxon>
        <taxon>Fungi</taxon>
        <taxon>Dikarya</taxon>
        <taxon>Ascomycota</taxon>
        <taxon>Pezizomycotina</taxon>
        <taxon>Eurotiomycetes</taxon>
        <taxon>Eurotiomycetidae</taxon>
        <taxon>Eurotiales</taxon>
        <taxon>Aspergillaceae</taxon>
        <taxon>Aspergillus</taxon>
        <taxon>Aspergillus subgen. Circumdati</taxon>
    </lineage>
</organism>